<evidence type="ECO:0000313" key="2">
    <source>
        <dbReference type="EMBL" id="WLR43195.1"/>
    </source>
</evidence>
<keyword evidence="3" id="KW-1185">Reference proteome</keyword>
<dbReference type="EMBL" id="CP129013">
    <property type="protein sequence ID" value="WLR43195.1"/>
    <property type="molecule type" value="Genomic_DNA"/>
</dbReference>
<dbReference type="RefSeq" id="WP_226539024.1">
    <property type="nucleotide sequence ID" value="NZ_CP129013.1"/>
</dbReference>
<name>A0ABY9JUX7_9BACI</name>
<reference evidence="2 3" key="1">
    <citation type="submission" date="2023-06" db="EMBL/GenBank/DDBJ databases">
        <title>Five Gram-positive bacteria isolated from mangrove sediments in Shenzhen, Guangdong, China.</title>
        <authorList>
            <person name="Yu S."/>
            <person name="Zheng W."/>
            <person name="Huang Y."/>
        </authorList>
    </citation>
    <scope>NUCLEOTIDE SEQUENCE [LARGE SCALE GENOMIC DNA]</scope>
    <source>
        <strain evidence="2 3">SaN35-3</strain>
    </source>
</reference>
<feature type="transmembrane region" description="Helical" evidence="1">
    <location>
        <begin position="6"/>
        <end position="24"/>
    </location>
</feature>
<dbReference type="Proteomes" id="UP001197974">
    <property type="component" value="Chromosome"/>
</dbReference>
<keyword evidence="1" id="KW-1133">Transmembrane helix</keyword>
<evidence type="ECO:0000256" key="1">
    <source>
        <dbReference type="SAM" id="Phobius"/>
    </source>
</evidence>
<gene>
    <name evidence="2" type="ORF">LC087_03060</name>
</gene>
<protein>
    <submittedName>
        <fullName evidence="2">Uncharacterized protein</fullName>
    </submittedName>
</protein>
<proteinExistence type="predicted"/>
<feature type="transmembrane region" description="Helical" evidence="1">
    <location>
        <begin position="56"/>
        <end position="75"/>
    </location>
</feature>
<sequence length="77" mass="9049">MYYMHIILAIIGFLIAIGGLIVTWKDGRKMDQRQQVMDTQINKNVQKHPYLRNPIFITYMLLAILTLAYIIYNMLTS</sequence>
<keyword evidence="1" id="KW-0472">Membrane</keyword>
<evidence type="ECO:0000313" key="3">
    <source>
        <dbReference type="Proteomes" id="UP001197974"/>
    </source>
</evidence>
<accession>A0ABY9JUX7</accession>
<organism evidence="2 3">
    <name type="scientific">Bacillus carboniphilus</name>
    <dbReference type="NCBI Taxonomy" id="86663"/>
    <lineage>
        <taxon>Bacteria</taxon>
        <taxon>Bacillati</taxon>
        <taxon>Bacillota</taxon>
        <taxon>Bacilli</taxon>
        <taxon>Bacillales</taxon>
        <taxon>Bacillaceae</taxon>
        <taxon>Bacillus</taxon>
    </lineage>
</organism>
<keyword evidence="1" id="KW-0812">Transmembrane</keyword>